<proteinExistence type="predicted"/>
<keyword evidence="5" id="KW-1133">Transmembrane helix</keyword>
<dbReference type="Proteomes" id="UP000807115">
    <property type="component" value="Chromosome 7"/>
</dbReference>
<dbReference type="InterPro" id="IPR043145">
    <property type="entry name" value="Znf_ZZ_sf"/>
</dbReference>
<keyword evidence="1" id="KW-0479">Metal-binding</keyword>
<evidence type="ECO:0000256" key="2">
    <source>
        <dbReference type="ARBA" id="ARBA00022737"/>
    </source>
</evidence>
<dbReference type="InterPro" id="IPR004146">
    <property type="entry name" value="DC1"/>
</dbReference>
<protein>
    <recommendedName>
        <fullName evidence="6">DC1 domain-containing protein</fullName>
    </recommendedName>
</protein>
<accession>A0A921QKR9</accession>
<dbReference type="Pfam" id="PF03107">
    <property type="entry name" value="C1_2"/>
    <property type="match status" value="1"/>
</dbReference>
<dbReference type="GO" id="GO:0008270">
    <property type="term" value="F:zinc ion binding"/>
    <property type="evidence" value="ECO:0007669"/>
    <property type="project" value="UniProtKB-KW"/>
</dbReference>
<dbReference type="InterPro" id="IPR046349">
    <property type="entry name" value="C1-like_sf"/>
</dbReference>
<evidence type="ECO:0000259" key="6">
    <source>
        <dbReference type="Pfam" id="PF03107"/>
    </source>
</evidence>
<dbReference type="KEGG" id="sbi:8070063"/>
<reference evidence="7" key="2">
    <citation type="submission" date="2020-10" db="EMBL/GenBank/DDBJ databases">
        <authorList>
            <person name="Cooper E.A."/>
            <person name="Brenton Z.W."/>
            <person name="Flinn B.S."/>
            <person name="Jenkins J."/>
            <person name="Shu S."/>
            <person name="Flowers D."/>
            <person name="Luo F."/>
            <person name="Wang Y."/>
            <person name="Xia P."/>
            <person name="Barry K."/>
            <person name="Daum C."/>
            <person name="Lipzen A."/>
            <person name="Yoshinaga Y."/>
            <person name="Schmutz J."/>
            <person name="Saski C."/>
            <person name="Vermerris W."/>
            <person name="Kresovich S."/>
        </authorList>
    </citation>
    <scope>NUCLEOTIDE SEQUENCE</scope>
</reference>
<dbReference type="Gene3D" id="3.30.60.90">
    <property type="match status" value="1"/>
</dbReference>
<keyword evidence="5" id="KW-0472">Membrane</keyword>
<organism evidence="7 8">
    <name type="scientific">Sorghum bicolor</name>
    <name type="common">Sorghum</name>
    <name type="synonym">Sorghum vulgare</name>
    <dbReference type="NCBI Taxonomy" id="4558"/>
    <lineage>
        <taxon>Eukaryota</taxon>
        <taxon>Viridiplantae</taxon>
        <taxon>Streptophyta</taxon>
        <taxon>Embryophyta</taxon>
        <taxon>Tracheophyta</taxon>
        <taxon>Spermatophyta</taxon>
        <taxon>Magnoliopsida</taxon>
        <taxon>Liliopsida</taxon>
        <taxon>Poales</taxon>
        <taxon>Poaceae</taxon>
        <taxon>PACMAD clade</taxon>
        <taxon>Panicoideae</taxon>
        <taxon>Andropogonodae</taxon>
        <taxon>Andropogoneae</taxon>
        <taxon>Sorghinae</taxon>
        <taxon>Sorghum</taxon>
    </lineage>
</organism>
<keyword evidence="2" id="KW-0677">Repeat</keyword>
<dbReference type="AlphaFoldDB" id="A0A921QKR9"/>
<dbReference type="EMBL" id="CM027686">
    <property type="protein sequence ID" value="KAG0523547.1"/>
    <property type="molecule type" value="Genomic_DNA"/>
</dbReference>
<dbReference type="SUPFAM" id="SSF57889">
    <property type="entry name" value="Cysteine-rich domain"/>
    <property type="match status" value="2"/>
</dbReference>
<dbReference type="OrthoDB" id="664025at2759"/>
<evidence type="ECO:0000256" key="5">
    <source>
        <dbReference type="SAM" id="Phobius"/>
    </source>
</evidence>
<reference evidence="7" key="1">
    <citation type="journal article" date="2019" name="BMC Genomics">
        <title>A new reference genome for Sorghum bicolor reveals high levels of sequence similarity between sweet and grain genotypes: implications for the genetics of sugar metabolism.</title>
        <authorList>
            <person name="Cooper E.A."/>
            <person name="Brenton Z.W."/>
            <person name="Flinn B.S."/>
            <person name="Jenkins J."/>
            <person name="Shu S."/>
            <person name="Flowers D."/>
            <person name="Luo F."/>
            <person name="Wang Y."/>
            <person name="Xia P."/>
            <person name="Barry K."/>
            <person name="Daum C."/>
            <person name="Lipzen A."/>
            <person name="Yoshinaga Y."/>
            <person name="Schmutz J."/>
            <person name="Saski C."/>
            <person name="Vermerris W."/>
            <person name="Kresovich S."/>
        </authorList>
    </citation>
    <scope>NUCLEOTIDE SEQUENCE</scope>
</reference>
<comment type="caution">
    <text evidence="7">The sequence shown here is derived from an EMBL/GenBank/DDBJ whole genome shotgun (WGS) entry which is preliminary data.</text>
</comment>
<evidence type="ECO:0000256" key="3">
    <source>
        <dbReference type="ARBA" id="ARBA00022771"/>
    </source>
</evidence>
<dbReference type="Gramene" id="EES14967">
    <property type="protein sequence ID" value="EES14967"/>
    <property type="gene ID" value="SORBI_3007G123300"/>
</dbReference>
<dbReference type="OMA" id="WEAACED"/>
<sequence length="267" mass="29371">MTKLFEDPPPEIAHTAHPAHKLKLVTSDDAHAAPFKCDGCNEPGNGPRYTCDDCGSSHSRRFDLHTRCALAESRKDTIEHPLFRNRVFKFRQQPPPPVNGTICDACGEPAHGFVYHCSEKNKGGGGLDLHPCCATLPERICKDGHALVLRPSTSRRCCICGHRDDGRYWAYRFEGEDGVDDMHVACLKKTAYQIWETAYENQYHSGGAQNLHVGLTDIDGLLQICKNSQTSGGLDQFIRIAGSVASIIIAIIFANPAALISAIPKKY</sequence>
<keyword evidence="4" id="KW-0862">Zinc</keyword>
<dbReference type="PANTHER" id="PTHR46477:SF8">
    <property type="entry name" value="OS08G0257100 PROTEIN"/>
    <property type="match status" value="1"/>
</dbReference>
<evidence type="ECO:0000256" key="1">
    <source>
        <dbReference type="ARBA" id="ARBA00022723"/>
    </source>
</evidence>
<feature type="transmembrane region" description="Helical" evidence="5">
    <location>
        <begin position="237"/>
        <end position="263"/>
    </location>
</feature>
<name>A0A921QKR9_SORBI</name>
<gene>
    <name evidence="7" type="ORF">BDA96_07G132000</name>
</gene>
<keyword evidence="5" id="KW-0812">Transmembrane</keyword>
<evidence type="ECO:0000313" key="7">
    <source>
        <dbReference type="EMBL" id="KAG0523547.1"/>
    </source>
</evidence>
<keyword evidence="3" id="KW-0863">Zinc-finger</keyword>
<dbReference type="PANTHER" id="PTHR46477">
    <property type="entry name" value="CYSTEINE/HISTIDINE-RICH C1 DOMAIN FAMILY PROTEIN"/>
    <property type="match status" value="1"/>
</dbReference>
<evidence type="ECO:0000313" key="8">
    <source>
        <dbReference type="Proteomes" id="UP000807115"/>
    </source>
</evidence>
<feature type="domain" description="DC1" evidence="6">
    <location>
        <begin position="17"/>
        <end position="69"/>
    </location>
</feature>
<evidence type="ECO:0000256" key="4">
    <source>
        <dbReference type="ARBA" id="ARBA00022833"/>
    </source>
</evidence>